<dbReference type="Proteomes" id="UP000289555">
    <property type="component" value="Chromosome"/>
</dbReference>
<proteinExistence type="predicted"/>
<evidence type="ECO:0000313" key="2">
    <source>
        <dbReference type="Proteomes" id="UP000289555"/>
    </source>
</evidence>
<evidence type="ECO:0000313" key="1">
    <source>
        <dbReference type="EMBL" id="BBI52789.1"/>
    </source>
</evidence>
<keyword evidence="2" id="KW-1185">Reference proteome</keyword>
<evidence type="ECO:0008006" key="3">
    <source>
        <dbReference type="Google" id="ProtNLM"/>
    </source>
</evidence>
<reference evidence="2" key="1">
    <citation type="journal article" date="2019" name="Microbiol. Resour. Announc.">
        <title>Complete Genome Sequence of Halomonas olivaria, a Moderately Halophilic Bacterium Isolated from Olive Processing Effluents, Obtained by Nanopore Sequencing.</title>
        <authorList>
            <person name="Nagata S."/>
            <person name="Ii K.M."/>
            <person name="Tsukimi T."/>
            <person name="Miura M.C."/>
            <person name="Galipon J."/>
            <person name="Arakawa K."/>
        </authorList>
    </citation>
    <scope>NUCLEOTIDE SEQUENCE [LARGE SCALE GENOMIC DNA]</scope>
    <source>
        <strain evidence="2">TYRC17</strain>
    </source>
</reference>
<name>A0ABM7GP36_9GAMM</name>
<dbReference type="EMBL" id="AP019416">
    <property type="protein sequence ID" value="BBI52789.1"/>
    <property type="molecule type" value="Genomic_DNA"/>
</dbReference>
<gene>
    <name evidence="1" type="ORF">HORIV_52100</name>
</gene>
<accession>A0ABM7GP36</accession>
<protein>
    <recommendedName>
        <fullName evidence="3">Fluoride ion transporter CrcB</fullName>
    </recommendedName>
</protein>
<sequence>MSAWKAYLAVGLGSGLGSVLRYGVSLLSQAALGAIFLGNAHRQRAGLLFDWLAGGHYLALSSRSIGAVTTITGRWLLRRFYHLFTV</sequence>
<organism evidence="1 2">
    <name type="scientific">Vreelandella olivaria</name>
    <dbReference type="NCBI Taxonomy" id="390919"/>
    <lineage>
        <taxon>Bacteria</taxon>
        <taxon>Pseudomonadati</taxon>
        <taxon>Pseudomonadota</taxon>
        <taxon>Gammaproteobacteria</taxon>
        <taxon>Oceanospirillales</taxon>
        <taxon>Halomonadaceae</taxon>
        <taxon>Vreelandella</taxon>
    </lineage>
</organism>